<evidence type="ECO:0000313" key="1">
    <source>
        <dbReference type="EMBL" id="EGO26381.1"/>
    </source>
</evidence>
<dbReference type="HOGENOM" id="CLU_2135064_0_0_1"/>
<reference evidence="2" key="1">
    <citation type="journal article" date="2011" name="Science">
        <title>The plant cell wall-decomposing machinery underlies the functional diversity of forest fungi.</title>
        <authorList>
            <person name="Eastwood D.C."/>
            <person name="Floudas D."/>
            <person name="Binder M."/>
            <person name="Majcherczyk A."/>
            <person name="Schneider P."/>
            <person name="Aerts A."/>
            <person name="Asiegbu F.O."/>
            <person name="Baker S.E."/>
            <person name="Barry K."/>
            <person name="Bendiksby M."/>
            <person name="Blumentritt M."/>
            <person name="Coutinho P.M."/>
            <person name="Cullen D."/>
            <person name="de Vries R.P."/>
            <person name="Gathman A."/>
            <person name="Goodell B."/>
            <person name="Henrissat B."/>
            <person name="Ihrmark K."/>
            <person name="Kauserud H."/>
            <person name="Kohler A."/>
            <person name="LaButti K."/>
            <person name="Lapidus A."/>
            <person name="Lavin J.L."/>
            <person name="Lee Y.-H."/>
            <person name="Lindquist E."/>
            <person name="Lilly W."/>
            <person name="Lucas S."/>
            <person name="Morin E."/>
            <person name="Murat C."/>
            <person name="Oguiza J.A."/>
            <person name="Park J."/>
            <person name="Pisabarro A.G."/>
            <person name="Riley R."/>
            <person name="Rosling A."/>
            <person name="Salamov A."/>
            <person name="Schmidt O."/>
            <person name="Schmutz J."/>
            <person name="Skrede I."/>
            <person name="Stenlid J."/>
            <person name="Wiebenga A."/>
            <person name="Xie X."/>
            <person name="Kuees U."/>
            <person name="Hibbett D.S."/>
            <person name="Hoffmeister D."/>
            <person name="Hoegberg N."/>
            <person name="Martin F."/>
            <person name="Grigoriev I.V."/>
            <person name="Watkinson S.C."/>
        </authorList>
    </citation>
    <scope>NUCLEOTIDE SEQUENCE [LARGE SCALE GENOMIC DNA]</scope>
    <source>
        <strain evidence="2">S7.9</strain>
    </source>
</reference>
<dbReference type="EMBL" id="GL945432">
    <property type="protein sequence ID" value="EGO26381.1"/>
    <property type="molecule type" value="Genomic_DNA"/>
</dbReference>
<organism evidence="2">
    <name type="scientific">Serpula lacrymans var. lacrymans (strain S7.9)</name>
    <name type="common">Dry rot fungus</name>
    <dbReference type="NCBI Taxonomy" id="578457"/>
    <lineage>
        <taxon>Eukaryota</taxon>
        <taxon>Fungi</taxon>
        <taxon>Dikarya</taxon>
        <taxon>Basidiomycota</taxon>
        <taxon>Agaricomycotina</taxon>
        <taxon>Agaricomycetes</taxon>
        <taxon>Agaricomycetidae</taxon>
        <taxon>Boletales</taxon>
        <taxon>Coniophorineae</taxon>
        <taxon>Serpulaceae</taxon>
        <taxon>Serpula</taxon>
    </lineage>
</organism>
<protein>
    <submittedName>
        <fullName evidence="1">Uncharacterized protein</fullName>
    </submittedName>
</protein>
<evidence type="ECO:0000313" key="2">
    <source>
        <dbReference type="Proteomes" id="UP000008064"/>
    </source>
</evidence>
<name>F8NS19_SERL9</name>
<dbReference type="AlphaFoldDB" id="F8NS19"/>
<gene>
    <name evidence="1" type="ORF">SERLADRAFT_414443</name>
</gene>
<dbReference type="GeneID" id="18813269"/>
<sequence length="113" mass="12425">MNDVKQGSAVFYYWEGAVVKKKTEGRTTPGQQRAGIISVILPGHDNLGEPVEIKFISLIMGAAKSMGHTEADAPDSRTQVRNYHRKIGRETGMRYGDECACTTMCFTKLANEG</sequence>
<dbReference type="Proteomes" id="UP000008064">
    <property type="component" value="Unassembled WGS sequence"/>
</dbReference>
<accession>F8NS19</accession>
<dbReference type="KEGG" id="sla:SERLADRAFT_414443"/>
<dbReference type="RefSeq" id="XP_007316554.1">
    <property type="nucleotide sequence ID" value="XM_007316492.1"/>
</dbReference>
<proteinExistence type="predicted"/>